<evidence type="ECO:0000313" key="1">
    <source>
        <dbReference type="EMBL" id="MPM02568.1"/>
    </source>
</evidence>
<proteinExistence type="predicted"/>
<dbReference type="EMBL" id="VSSQ01000879">
    <property type="protein sequence ID" value="MPM02568.1"/>
    <property type="molecule type" value="Genomic_DNA"/>
</dbReference>
<reference evidence="1" key="1">
    <citation type="submission" date="2019-08" db="EMBL/GenBank/DDBJ databases">
        <authorList>
            <person name="Kucharzyk K."/>
            <person name="Murdoch R.W."/>
            <person name="Higgins S."/>
            <person name="Loffler F."/>
        </authorList>
    </citation>
    <scope>NUCLEOTIDE SEQUENCE</scope>
</reference>
<sequence>MGSDDIGLADQFDLNCMSIGEAVNVRVAEGRQRCFQYTWENYPDTEFISETHLDMIVTHHREDAPLDFLNHKDEPVVSAGITDKKGMLPFLGAQLIKYQVVLRDMTAF</sequence>
<comment type="caution">
    <text evidence="1">The sequence shown here is derived from an EMBL/GenBank/DDBJ whole genome shotgun (WGS) entry which is preliminary data.</text>
</comment>
<gene>
    <name evidence="1" type="ORF">SDC9_48817</name>
</gene>
<organism evidence="1">
    <name type="scientific">bioreactor metagenome</name>
    <dbReference type="NCBI Taxonomy" id="1076179"/>
    <lineage>
        <taxon>unclassified sequences</taxon>
        <taxon>metagenomes</taxon>
        <taxon>ecological metagenomes</taxon>
    </lineage>
</organism>
<protein>
    <submittedName>
        <fullName evidence="1">Uncharacterized protein</fullName>
    </submittedName>
</protein>
<dbReference type="AlphaFoldDB" id="A0A644WGE1"/>
<accession>A0A644WGE1</accession>
<name>A0A644WGE1_9ZZZZ</name>